<protein>
    <recommendedName>
        <fullName evidence="4">Glycosyltransferase RgtA/B/C/D-like domain-containing protein</fullName>
    </recommendedName>
</protein>
<feature type="transmembrane region" description="Helical" evidence="1">
    <location>
        <begin position="13"/>
        <end position="31"/>
    </location>
</feature>
<organism evidence="2 3">
    <name type="scientific">Roseateles depolymerans</name>
    <dbReference type="NCBI Taxonomy" id="76731"/>
    <lineage>
        <taxon>Bacteria</taxon>
        <taxon>Pseudomonadati</taxon>
        <taxon>Pseudomonadota</taxon>
        <taxon>Betaproteobacteria</taxon>
        <taxon>Burkholderiales</taxon>
        <taxon>Sphaerotilaceae</taxon>
        <taxon>Roseateles</taxon>
    </lineage>
</organism>
<accession>A0A2W5DRL1</accession>
<feature type="transmembrane region" description="Helical" evidence="1">
    <location>
        <begin position="255"/>
        <end position="275"/>
    </location>
</feature>
<dbReference type="EMBL" id="QFOD01000006">
    <property type="protein sequence ID" value="PZP33433.1"/>
    <property type="molecule type" value="Genomic_DNA"/>
</dbReference>
<feature type="transmembrane region" description="Helical" evidence="1">
    <location>
        <begin position="200"/>
        <end position="216"/>
    </location>
</feature>
<dbReference type="AlphaFoldDB" id="A0A2W5DRL1"/>
<evidence type="ECO:0000313" key="2">
    <source>
        <dbReference type="EMBL" id="PZP33433.1"/>
    </source>
</evidence>
<evidence type="ECO:0000313" key="3">
    <source>
        <dbReference type="Proteomes" id="UP000249633"/>
    </source>
</evidence>
<sequence>MNDYKPRQALSEWRYYALMSFIALCTFKVLMRCHDANLDRFARAAYSVIEGHPDWIAFQNRLLAPYLVLFISKLGLSYKTALLGYHAVALWLEVCLLFYVFRARGLEAARAAGWTIGALFVFLVMQDFWLYSWDGIDLIIFTLLAFGILQGWGPGAFVALFCVGILNRESALFIALFIALDSLTFDPARLRLRLTNWHRLLVGGMLLLAGAAYTKISRQLLFVSRPNGLADTEHQTMGNHFWLFDNLQYLFVRNFSNHHMVDSLAIFGGLAYFAWHARRYDDRQFKCFLMLLALLANIMIFGVIIETRLLFILIPFAALLHLDSRLGQGRPPRPD</sequence>
<dbReference type="Proteomes" id="UP000249633">
    <property type="component" value="Unassembled WGS sequence"/>
</dbReference>
<feature type="transmembrane region" description="Helical" evidence="1">
    <location>
        <begin position="287"/>
        <end position="320"/>
    </location>
</feature>
<evidence type="ECO:0008006" key="4">
    <source>
        <dbReference type="Google" id="ProtNLM"/>
    </source>
</evidence>
<name>A0A2W5DRL1_9BURK</name>
<proteinExistence type="predicted"/>
<keyword evidence="1" id="KW-0812">Transmembrane</keyword>
<feature type="transmembrane region" description="Helical" evidence="1">
    <location>
        <begin position="82"/>
        <end position="101"/>
    </location>
</feature>
<reference evidence="2 3" key="1">
    <citation type="submission" date="2017-08" db="EMBL/GenBank/DDBJ databases">
        <title>Infants hospitalized years apart are colonized by the same room-sourced microbial strains.</title>
        <authorList>
            <person name="Brooks B."/>
            <person name="Olm M.R."/>
            <person name="Firek B.A."/>
            <person name="Baker R."/>
            <person name="Thomas B.C."/>
            <person name="Morowitz M.J."/>
            <person name="Banfield J.F."/>
        </authorList>
    </citation>
    <scope>NUCLEOTIDE SEQUENCE [LARGE SCALE GENOMIC DNA]</scope>
    <source>
        <strain evidence="2">S2_012_000_R2_81</strain>
    </source>
</reference>
<feature type="transmembrane region" description="Helical" evidence="1">
    <location>
        <begin position="138"/>
        <end position="166"/>
    </location>
</feature>
<feature type="transmembrane region" description="Helical" evidence="1">
    <location>
        <begin position="113"/>
        <end position="131"/>
    </location>
</feature>
<comment type="caution">
    <text evidence="2">The sequence shown here is derived from an EMBL/GenBank/DDBJ whole genome shotgun (WGS) entry which is preliminary data.</text>
</comment>
<evidence type="ECO:0000256" key="1">
    <source>
        <dbReference type="SAM" id="Phobius"/>
    </source>
</evidence>
<gene>
    <name evidence="2" type="ORF">DI603_08690</name>
</gene>
<keyword evidence="1" id="KW-0472">Membrane</keyword>
<keyword evidence="1" id="KW-1133">Transmembrane helix</keyword>